<organism evidence="2 3">
    <name type="scientific">Tanacetum coccineum</name>
    <dbReference type="NCBI Taxonomy" id="301880"/>
    <lineage>
        <taxon>Eukaryota</taxon>
        <taxon>Viridiplantae</taxon>
        <taxon>Streptophyta</taxon>
        <taxon>Embryophyta</taxon>
        <taxon>Tracheophyta</taxon>
        <taxon>Spermatophyta</taxon>
        <taxon>Magnoliopsida</taxon>
        <taxon>eudicotyledons</taxon>
        <taxon>Gunneridae</taxon>
        <taxon>Pentapetalae</taxon>
        <taxon>asterids</taxon>
        <taxon>campanulids</taxon>
        <taxon>Asterales</taxon>
        <taxon>Asteraceae</taxon>
        <taxon>Asteroideae</taxon>
        <taxon>Anthemideae</taxon>
        <taxon>Anthemidinae</taxon>
        <taxon>Tanacetum</taxon>
    </lineage>
</organism>
<reference evidence="2" key="2">
    <citation type="submission" date="2022-01" db="EMBL/GenBank/DDBJ databases">
        <authorList>
            <person name="Yamashiro T."/>
            <person name="Shiraishi A."/>
            <person name="Satake H."/>
            <person name="Nakayama K."/>
        </authorList>
    </citation>
    <scope>NUCLEOTIDE SEQUENCE</scope>
</reference>
<accession>A0ABQ4WBK0</accession>
<feature type="region of interest" description="Disordered" evidence="1">
    <location>
        <begin position="178"/>
        <end position="209"/>
    </location>
</feature>
<evidence type="ECO:0000313" key="3">
    <source>
        <dbReference type="Proteomes" id="UP001151760"/>
    </source>
</evidence>
<proteinExistence type="predicted"/>
<feature type="compositionally biased region" description="Basic and acidic residues" evidence="1">
    <location>
        <begin position="178"/>
        <end position="187"/>
    </location>
</feature>
<gene>
    <name evidence="2" type="ORF">Tco_0600339</name>
</gene>
<reference evidence="2" key="1">
    <citation type="journal article" date="2022" name="Int. J. Mol. Sci.">
        <title>Draft Genome of Tanacetum Coccineum: Genomic Comparison of Closely Related Tanacetum-Family Plants.</title>
        <authorList>
            <person name="Yamashiro T."/>
            <person name="Shiraishi A."/>
            <person name="Nakayama K."/>
            <person name="Satake H."/>
        </authorList>
    </citation>
    <scope>NUCLEOTIDE SEQUENCE</scope>
</reference>
<protein>
    <submittedName>
        <fullName evidence="2">Uncharacterized protein</fullName>
    </submittedName>
</protein>
<comment type="caution">
    <text evidence="2">The sequence shown here is derived from an EMBL/GenBank/DDBJ whole genome shotgun (WGS) entry which is preliminary data.</text>
</comment>
<sequence length="251" mass="27662">LFKTNHNTGLRRILGNLEEVQDAVKEDPALNKKVLEAIEAYTKNSTNLTQLLTLVKTFDFSGIKSIIESLKAVVDARNDHLAKWAKPSTNLAYSNLTYIATKETPSYTEGEKDDMVTKESIEKEPTKNPEVENVKKEPKSASRPIPVTIVRPLTKPALELEMIGSSSRIQLTDTILEPDRGKGKVTDDVESPPKLVKASSKVRPAPDEPVRVPFEINGKLYHLTNEEIQVVHEEAAKAGVDPKILASSKGG</sequence>
<feature type="compositionally biased region" description="Basic and acidic residues" evidence="1">
    <location>
        <begin position="109"/>
        <end position="139"/>
    </location>
</feature>
<evidence type="ECO:0000256" key="1">
    <source>
        <dbReference type="SAM" id="MobiDB-lite"/>
    </source>
</evidence>
<evidence type="ECO:0000313" key="2">
    <source>
        <dbReference type="EMBL" id="GJS50218.1"/>
    </source>
</evidence>
<feature type="non-terminal residue" evidence="2">
    <location>
        <position position="1"/>
    </location>
</feature>
<name>A0ABQ4WBK0_9ASTR</name>
<feature type="region of interest" description="Disordered" evidence="1">
    <location>
        <begin position="107"/>
        <end position="139"/>
    </location>
</feature>
<keyword evidence="3" id="KW-1185">Reference proteome</keyword>
<dbReference type="Proteomes" id="UP001151760">
    <property type="component" value="Unassembled WGS sequence"/>
</dbReference>
<dbReference type="EMBL" id="BQNB010008499">
    <property type="protein sequence ID" value="GJS50218.1"/>
    <property type="molecule type" value="Genomic_DNA"/>
</dbReference>